<evidence type="ECO:0000256" key="4">
    <source>
        <dbReference type="SAM" id="MobiDB-lite"/>
    </source>
</evidence>
<dbReference type="SUPFAM" id="SSF52540">
    <property type="entry name" value="P-loop containing nucleoside triphosphate hydrolases"/>
    <property type="match status" value="1"/>
</dbReference>
<comment type="caution">
    <text evidence="5">The sequence shown here is derived from an EMBL/GenBank/DDBJ whole genome shotgun (WGS) entry which is preliminary data.</text>
</comment>
<evidence type="ECO:0000256" key="1">
    <source>
        <dbReference type="ARBA" id="ARBA00010322"/>
    </source>
</evidence>
<dbReference type="PANTHER" id="PTHR12169">
    <property type="entry name" value="ATPASE N2B"/>
    <property type="match status" value="1"/>
</dbReference>
<evidence type="ECO:0000313" key="5">
    <source>
        <dbReference type="EMBL" id="KAF3760719.1"/>
    </source>
</evidence>
<dbReference type="InterPro" id="IPR027417">
    <property type="entry name" value="P-loop_NTPase"/>
</dbReference>
<reference evidence="5" key="1">
    <citation type="journal article" date="2020" name="Phytopathology">
        <title>Genome sequence of the chestnut blight fungus Cryphonectria parasitica EP155: A fundamental resource for an archetypical invasive plant pathogen.</title>
        <authorList>
            <person name="Crouch J.A."/>
            <person name="Dawe A."/>
            <person name="Aerts A."/>
            <person name="Barry K."/>
            <person name="Churchill A.C.L."/>
            <person name="Grimwood J."/>
            <person name="Hillman B."/>
            <person name="Milgroom M.G."/>
            <person name="Pangilinan J."/>
            <person name="Smith M."/>
            <person name="Salamov A."/>
            <person name="Schmutz J."/>
            <person name="Yadav J."/>
            <person name="Grigoriev I.V."/>
            <person name="Nuss D."/>
        </authorList>
    </citation>
    <scope>NUCLEOTIDE SEQUENCE</scope>
    <source>
        <strain evidence="5">EP155</strain>
    </source>
</reference>
<dbReference type="GO" id="GO:0016887">
    <property type="term" value="F:ATP hydrolysis activity"/>
    <property type="evidence" value="ECO:0007669"/>
    <property type="project" value="InterPro"/>
</dbReference>
<comment type="similarity">
    <text evidence="1">Belongs to the AFG1 ATPase family.</text>
</comment>
<keyword evidence="3" id="KW-0067">ATP-binding</keyword>
<accession>A0A9P4XSX2</accession>
<evidence type="ECO:0000256" key="3">
    <source>
        <dbReference type="ARBA" id="ARBA00022840"/>
    </source>
</evidence>
<dbReference type="Gene3D" id="3.40.50.300">
    <property type="entry name" value="P-loop containing nucleotide triphosphate hydrolases"/>
    <property type="match status" value="1"/>
</dbReference>
<dbReference type="RefSeq" id="XP_040771698.1">
    <property type="nucleotide sequence ID" value="XM_040924318.1"/>
</dbReference>
<dbReference type="Pfam" id="PF03969">
    <property type="entry name" value="AFG1_ATPase"/>
    <property type="match status" value="2"/>
</dbReference>
<evidence type="ECO:0000313" key="6">
    <source>
        <dbReference type="Proteomes" id="UP000803844"/>
    </source>
</evidence>
<evidence type="ECO:0008006" key="7">
    <source>
        <dbReference type="Google" id="ProtNLM"/>
    </source>
</evidence>
<keyword evidence="2" id="KW-0547">Nucleotide-binding</keyword>
<dbReference type="PANTHER" id="PTHR12169:SF2">
    <property type="entry name" value="AFG1P"/>
    <property type="match status" value="1"/>
</dbReference>
<dbReference type="CDD" id="cd00009">
    <property type="entry name" value="AAA"/>
    <property type="match status" value="1"/>
</dbReference>
<dbReference type="GeneID" id="63841447"/>
<dbReference type="InterPro" id="IPR005654">
    <property type="entry name" value="ATPase_AFG1-like"/>
</dbReference>
<dbReference type="GO" id="GO:0005739">
    <property type="term" value="C:mitochondrion"/>
    <property type="evidence" value="ECO:0007669"/>
    <property type="project" value="TreeGrafter"/>
</dbReference>
<name>A0A9P4XSX2_CRYP1</name>
<gene>
    <name evidence="5" type="ORF">M406DRAFT_47045</name>
</gene>
<keyword evidence="6" id="KW-1185">Reference proteome</keyword>
<organism evidence="5 6">
    <name type="scientific">Cryphonectria parasitica (strain ATCC 38755 / EP155)</name>
    <dbReference type="NCBI Taxonomy" id="660469"/>
    <lineage>
        <taxon>Eukaryota</taxon>
        <taxon>Fungi</taxon>
        <taxon>Dikarya</taxon>
        <taxon>Ascomycota</taxon>
        <taxon>Pezizomycotina</taxon>
        <taxon>Sordariomycetes</taxon>
        <taxon>Sordariomycetidae</taxon>
        <taxon>Diaporthales</taxon>
        <taxon>Cryphonectriaceae</taxon>
        <taxon>Cryphonectria-Endothia species complex</taxon>
        <taxon>Cryphonectria</taxon>
    </lineage>
</organism>
<dbReference type="AlphaFoldDB" id="A0A9P4XSX2"/>
<dbReference type="GO" id="GO:0005524">
    <property type="term" value="F:ATP binding"/>
    <property type="evidence" value="ECO:0007669"/>
    <property type="project" value="UniProtKB-KW"/>
</dbReference>
<dbReference type="EMBL" id="MU032352">
    <property type="protein sequence ID" value="KAF3760719.1"/>
    <property type="molecule type" value="Genomic_DNA"/>
</dbReference>
<dbReference type="Proteomes" id="UP000803844">
    <property type="component" value="Unassembled WGS sequence"/>
</dbReference>
<feature type="region of interest" description="Disordered" evidence="4">
    <location>
        <begin position="312"/>
        <end position="340"/>
    </location>
</feature>
<protein>
    <recommendedName>
        <fullName evidence="7">AAA+ ATPase domain-containing protein</fullName>
    </recommendedName>
</protein>
<sequence length="648" mass="72820">MNRLGTAVTITDPLVKYNALIATGLFSPDPAQHRLALHLQKLYVRLKDYQPLSEYRSRIHQITQAIDGARGNETDQLAVKSHPIRRNPLFSRFFRSSEGPRDSLALTRVLTSHQAALDVDSPKGLFLSGEVGTGKSMLLDLLADGLPTSRKKRWHFNTFMLYSISRLEKFRKSHPSFARDDREWSLLWLAKEMIEQSPILFLDEFQLPDRASSKILSNLFIPFFQLGGVLIASSNRMPDELEKAVGAQYPAPVTGGLVKQLLGTRNKQQGELYGSTSDFAAFVEVLKARCDFWHMEGAKDWRRRDLTEQAEALGRSSDITEHTGDSTEVPAEGPLLLKDDVGDSTTPRKYGLTVDEPEVWNRMLLDTINNPVSQSVPWKPTRLVVYGRAINVPRQYEGVTHWDFNELVHAFGPADYITLASNFHTFIIDKVPVLPVAMKNEARRFITLLDALYEARCKVLIRAEVGPDNLFFPEQNRRQPGKPGLTTHEDATYSETVSEVFQDSAAPFRPNISSYTDAPKSSTRTSSIHAEIDSDFGIVGQKVDFVNTAAFTGEDERFAYKRAASRLWEMCSASWHARPGPPESWWTPLPVEARHWEGREPTRPLGKQYAMGGKVGPGDVAWGPSVDLDEPAGLSKWRVDDLRKGAQE</sequence>
<evidence type="ECO:0000256" key="2">
    <source>
        <dbReference type="ARBA" id="ARBA00022741"/>
    </source>
</evidence>
<proteinExistence type="inferred from homology"/>
<dbReference type="OrthoDB" id="548867at2759"/>